<feature type="region of interest" description="Disordered" evidence="5">
    <location>
        <begin position="278"/>
        <end position="311"/>
    </location>
</feature>
<feature type="compositionally biased region" description="Polar residues" evidence="5">
    <location>
        <begin position="76"/>
        <end position="117"/>
    </location>
</feature>
<accession>A0AAD3N7B3</accession>
<dbReference type="GO" id="GO:0043515">
    <property type="term" value="F:kinetochore binding"/>
    <property type="evidence" value="ECO:0007669"/>
    <property type="project" value="TreeGrafter"/>
</dbReference>
<proteinExistence type="predicted"/>
<dbReference type="GO" id="GO:0072686">
    <property type="term" value="C:mitotic spindle"/>
    <property type="evidence" value="ECO:0007669"/>
    <property type="project" value="TreeGrafter"/>
</dbReference>
<evidence type="ECO:0000256" key="4">
    <source>
        <dbReference type="ARBA" id="ARBA00023212"/>
    </source>
</evidence>
<protein>
    <submittedName>
        <fullName evidence="7">CLIP-associating protein 1-like protein</fullName>
    </submittedName>
</protein>
<dbReference type="GO" id="GO:0005815">
    <property type="term" value="C:microtubule organizing center"/>
    <property type="evidence" value="ECO:0007669"/>
    <property type="project" value="TreeGrafter"/>
</dbReference>
<dbReference type="SUPFAM" id="SSF48371">
    <property type="entry name" value="ARM repeat"/>
    <property type="match status" value="1"/>
</dbReference>
<dbReference type="GO" id="GO:0040001">
    <property type="term" value="P:establishment of mitotic spindle localization"/>
    <property type="evidence" value="ECO:0007669"/>
    <property type="project" value="TreeGrafter"/>
</dbReference>
<dbReference type="InterPro" id="IPR034085">
    <property type="entry name" value="TOG"/>
</dbReference>
<dbReference type="EMBL" id="BRZM01000122">
    <property type="protein sequence ID" value="GLD67948.1"/>
    <property type="molecule type" value="Genomic_DNA"/>
</dbReference>
<feature type="compositionally biased region" description="Polar residues" evidence="5">
    <location>
        <begin position="432"/>
        <end position="445"/>
    </location>
</feature>
<comment type="caution">
    <text evidence="7">The sequence shown here is derived from an EMBL/GenBank/DDBJ whole genome shotgun (WGS) entry which is preliminary data.</text>
</comment>
<evidence type="ECO:0000313" key="7">
    <source>
        <dbReference type="EMBL" id="GLD67948.1"/>
    </source>
</evidence>
<dbReference type="GO" id="GO:0005881">
    <property type="term" value="C:cytoplasmic microtubule"/>
    <property type="evidence" value="ECO:0007669"/>
    <property type="project" value="TreeGrafter"/>
</dbReference>
<dbReference type="SMART" id="SM01349">
    <property type="entry name" value="TOG"/>
    <property type="match status" value="1"/>
</dbReference>
<sequence>MAPTTRADGGRAEVLNCASANWFEEEGGTAGTAEPAQEPEDAQLLKKMGADLLGLAQAKAQKAPDYQMDLPLHNSSETASLSHKINTWTTEPKSPTSARPFWQSGQGDFQADSSNRGLSLPGEGNWRREYRFPYEQQFNILMRFAIGSGERAQPEGEGGHPAYIVRLWLARWTLPTSVNSARPPTAVSRIITWTTEPRAPASARGGFLQADPTPWPLCLERATWRRCKQAAQVVLIALFELNTPEFTMLLGALPKTFQDGTTKLLHNHLRNASANSGIVMASPSNSAGRTPPRQPSSRSSPLTSPTNCSHGGLSPSRLWGWSADGLSKFPPPPFPSPLPPPTAHSSLKALRRAYSPSMLEYDSENLNSEEIYSSLRGVTEAIQNFSFRSQEDLMEPLRRDGKRDGMSGVGASSDSDPRLGGDAVEGGRTALDNKTSLLNTPSPRSFSGPRFRDYNPYNYTDSISTLDKAALKEALYEDTVEQLREGRRQESVENKILNPKSFPAGPAEQLELVGELLKELSQGQAGERGPEERRGTLLELLKVAREDSLVVWEEHFKTMLLLLLETLGDKDHTIRALALRVLKEILRNQPARFKNYAELTIMKTLEAHKDSHKEVVRAAEEAASTLAGSIHPEQCIKVLCPIVQTADYPINLAAIKMQTRAIERITKEPLHQLLPDIIPGLLQGYDNTESSVRKASVFCLVAIYSVIGEELKPYLAQLTGSKMKLLNLYIKRAQTSTSNSSSSSDISSY</sequence>
<dbReference type="InterPro" id="IPR057546">
    <property type="entry name" value="HEAT_GCN1"/>
</dbReference>
<feature type="region of interest" description="Disordered" evidence="5">
    <location>
        <begin position="398"/>
        <end position="453"/>
    </location>
</feature>
<feature type="compositionally biased region" description="Low complexity" evidence="5">
    <location>
        <begin position="289"/>
        <end position="306"/>
    </location>
</feature>
<dbReference type="GO" id="GO:0005876">
    <property type="term" value="C:spindle microtubule"/>
    <property type="evidence" value="ECO:0007669"/>
    <property type="project" value="TreeGrafter"/>
</dbReference>
<dbReference type="GO" id="GO:0008017">
    <property type="term" value="F:microtubule binding"/>
    <property type="evidence" value="ECO:0007669"/>
    <property type="project" value="TreeGrafter"/>
</dbReference>
<dbReference type="Proteomes" id="UP001279410">
    <property type="component" value="Unassembled WGS sequence"/>
</dbReference>
<gene>
    <name evidence="7" type="ORF">AKAME5_001927100</name>
</gene>
<reference evidence="7" key="1">
    <citation type="submission" date="2022-08" db="EMBL/GenBank/DDBJ databases">
        <title>Genome sequencing of akame (Lates japonicus).</title>
        <authorList>
            <person name="Hashiguchi Y."/>
            <person name="Takahashi H."/>
        </authorList>
    </citation>
    <scope>NUCLEOTIDE SEQUENCE</scope>
    <source>
        <strain evidence="7">Kochi</strain>
    </source>
</reference>
<keyword evidence="4" id="KW-0206">Cytoskeleton</keyword>
<feature type="compositionally biased region" description="Polar residues" evidence="5">
    <location>
        <begin position="278"/>
        <end position="288"/>
    </location>
</feature>
<organism evidence="7 8">
    <name type="scientific">Lates japonicus</name>
    <name type="common">Japanese lates</name>
    <dbReference type="NCBI Taxonomy" id="270547"/>
    <lineage>
        <taxon>Eukaryota</taxon>
        <taxon>Metazoa</taxon>
        <taxon>Chordata</taxon>
        <taxon>Craniata</taxon>
        <taxon>Vertebrata</taxon>
        <taxon>Euteleostomi</taxon>
        <taxon>Actinopterygii</taxon>
        <taxon>Neopterygii</taxon>
        <taxon>Teleostei</taxon>
        <taxon>Neoteleostei</taxon>
        <taxon>Acanthomorphata</taxon>
        <taxon>Carangaria</taxon>
        <taxon>Carangaria incertae sedis</taxon>
        <taxon>Centropomidae</taxon>
        <taxon>Lates</taxon>
    </lineage>
</organism>
<dbReference type="GO" id="GO:0000776">
    <property type="term" value="C:kinetochore"/>
    <property type="evidence" value="ECO:0007669"/>
    <property type="project" value="UniProtKB-KW"/>
</dbReference>
<keyword evidence="2" id="KW-0963">Cytoplasm</keyword>
<evidence type="ECO:0000259" key="6">
    <source>
        <dbReference type="SMART" id="SM01349"/>
    </source>
</evidence>
<dbReference type="GO" id="GO:0045180">
    <property type="term" value="C:basal cortex"/>
    <property type="evidence" value="ECO:0007669"/>
    <property type="project" value="TreeGrafter"/>
</dbReference>
<name>A0AAD3N7B3_LATJO</name>
<dbReference type="InterPro" id="IPR016024">
    <property type="entry name" value="ARM-type_fold"/>
</dbReference>
<keyword evidence="3" id="KW-0677">Repeat</keyword>
<evidence type="ECO:0000256" key="1">
    <source>
        <dbReference type="ARBA" id="ARBA00004245"/>
    </source>
</evidence>
<dbReference type="Gene3D" id="1.25.10.10">
    <property type="entry name" value="Leucine-rich Repeat Variant"/>
    <property type="match status" value="2"/>
</dbReference>
<dbReference type="Pfam" id="PF23271">
    <property type="entry name" value="HEAT_GCN1"/>
    <property type="match status" value="1"/>
</dbReference>
<evidence type="ECO:0000256" key="2">
    <source>
        <dbReference type="ARBA" id="ARBA00022490"/>
    </source>
</evidence>
<comment type="subcellular location">
    <subcellularLocation>
        <location evidence="1">Cytoplasm</location>
        <location evidence="1">Cytoskeleton</location>
    </subcellularLocation>
</comment>
<keyword evidence="8" id="KW-1185">Reference proteome</keyword>
<evidence type="ECO:0000256" key="3">
    <source>
        <dbReference type="ARBA" id="ARBA00022737"/>
    </source>
</evidence>
<feature type="domain" description="TOG" evidence="6">
    <location>
        <begin position="500"/>
        <end position="739"/>
    </location>
</feature>
<evidence type="ECO:0000256" key="5">
    <source>
        <dbReference type="SAM" id="MobiDB-lite"/>
    </source>
</evidence>
<dbReference type="PANTHER" id="PTHR21567">
    <property type="entry name" value="CLASP"/>
    <property type="match status" value="1"/>
</dbReference>
<dbReference type="GO" id="GO:0090307">
    <property type="term" value="P:mitotic spindle assembly"/>
    <property type="evidence" value="ECO:0007669"/>
    <property type="project" value="TreeGrafter"/>
</dbReference>
<dbReference type="PANTHER" id="PTHR21567:SF28">
    <property type="entry name" value="CLIP-ASSOCIATING PROTEIN 1"/>
    <property type="match status" value="1"/>
</dbReference>
<dbReference type="AlphaFoldDB" id="A0AAD3N7B3"/>
<evidence type="ECO:0000313" key="8">
    <source>
        <dbReference type="Proteomes" id="UP001279410"/>
    </source>
</evidence>
<dbReference type="InterPro" id="IPR011989">
    <property type="entry name" value="ARM-like"/>
</dbReference>
<feature type="region of interest" description="Disordered" evidence="5">
    <location>
        <begin position="76"/>
        <end position="122"/>
    </location>
</feature>